<dbReference type="Gene3D" id="3.40.50.300">
    <property type="entry name" value="P-loop containing nucleotide triphosphate hydrolases"/>
    <property type="match status" value="1"/>
</dbReference>
<gene>
    <name evidence="2" type="ORF">DOTSEDRAFT_21781</name>
</gene>
<feature type="region of interest" description="Disordered" evidence="1">
    <location>
        <begin position="183"/>
        <end position="233"/>
    </location>
</feature>
<organism evidence="2 3">
    <name type="scientific">Dothistroma septosporum (strain NZE10 / CBS 128990)</name>
    <name type="common">Red band needle blight fungus</name>
    <name type="synonym">Mycosphaerella pini</name>
    <dbReference type="NCBI Taxonomy" id="675120"/>
    <lineage>
        <taxon>Eukaryota</taxon>
        <taxon>Fungi</taxon>
        <taxon>Dikarya</taxon>
        <taxon>Ascomycota</taxon>
        <taxon>Pezizomycotina</taxon>
        <taxon>Dothideomycetes</taxon>
        <taxon>Dothideomycetidae</taxon>
        <taxon>Mycosphaerellales</taxon>
        <taxon>Mycosphaerellaceae</taxon>
        <taxon>Dothistroma</taxon>
    </lineage>
</organism>
<dbReference type="InterPro" id="IPR027417">
    <property type="entry name" value="P-loop_NTPase"/>
</dbReference>
<dbReference type="SUPFAM" id="SSF52540">
    <property type="entry name" value="P-loop containing nucleoside triphosphate hydrolases"/>
    <property type="match status" value="1"/>
</dbReference>
<reference evidence="2 3" key="2">
    <citation type="journal article" date="2012" name="PLoS Pathog.">
        <title>Diverse lifestyles and strategies of plant pathogenesis encoded in the genomes of eighteen Dothideomycetes fungi.</title>
        <authorList>
            <person name="Ohm R.A."/>
            <person name="Feau N."/>
            <person name="Henrissat B."/>
            <person name="Schoch C.L."/>
            <person name="Horwitz B.A."/>
            <person name="Barry K.W."/>
            <person name="Condon B.J."/>
            <person name="Copeland A.C."/>
            <person name="Dhillon B."/>
            <person name="Glaser F."/>
            <person name="Hesse C.N."/>
            <person name="Kosti I."/>
            <person name="LaButti K."/>
            <person name="Lindquist E.A."/>
            <person name="Lucas S."/>
            <person name="Salamov A.A."/>
            <person name="Bradshaw R.E."/>
            <person name="Ciuffetti L."/>
            <person name="Hamelin R.C."/>
            <person name="Kema G.H.J."/>
            <person name="Lawrence C."/>
            <person name="Scott J.A."/>
            <person name="Spatafora J.W."/>
            <person name="Turgeon B.G."/>
            <person name="de Wit P.J.G.M."/>
            <person name="Zhong S."/>
            <person name="Goodwin S.B."/>
            <person name="Grigoriev I.V."/>
        </authorList>
    </citation>
    <scope>NUCLEOTIDE SEQUENCE [LARGE SCALE GENOMIC DNA]</scope>
    <source>
        <strain evidence="3">NZE10 / CBS 128990</strain>
    </source>
</reference>
<dbReference type="Proteomes" id="UP000016933">
    <property type="component" value="Unassembled WGS sequence"/>
</dbReference>
<dbReference type="AlphaFoldDB" id="N1PYL4"/>
<dbReference type="STRING" id="675120.N1PYL4"/>
<evidence type="ECO:0000313" key="2">
    <source>
        <dbReference type="EMBL" id="EME48068.1"/>
    </source>
</evidence>
<feature type="compositionally biased region" description="Basic and acidic residues" evidence="1">
    <location>
        <begin position="190"/>
        <end position="227"/>
    </location>
</feature>
<evidence type="ECO:0000256" key="1">
    <source>
        <dbReference type="SAM" id="MobiDB-lite"/>
    </source>
</evidence>
<sequence>MEFFDLQYDESNNQKNKLSAAGDIVYERVIAYKRIKSLKDDVEMSTANNSNELAGALHRIPKPLDTSSGPHPSCLVREVQIRQRDTILGTGLTLIDTPGLSDKNTTICQNAEACTEEAGIQLIILPFLRRDDGRDTEKLVRRCVRLGLQRKIRFVITKVDNDAGGEMDPSKRLQLDADTRAQLEAAEELSNERKTEEKALEARCEELDNMDQRNDADSLAEKRRGQELARSST</sequence>
<accession>N1PYL4</accession>
<reference evidence="3" key="1">
    <citation type="journal article" date="2012" name="PLoS Genet.">
        <title>The genomes of the fungal plant pathogens Cladosporium fulvum and Dothistroma septosporum reveal adaptation to different hosts and lifestyles but also signatures of common ancestry.</title>
        <authorList>
            <person name="de Wit P.J.G.M."/>
            <person name="van der Burgt A."/>
            <person name="Oekmen B."/>
            <person name="Stergiopoulos I."/>
            <person name="Abd-Elsalam K.A."/>
            <person name="Aerts A.L."/>
            <person name="Bahkali A.H."/>
            <person name="Beenen H.G."/>
            <person name="Chettri P."/>
            <person name="Cox M.P."/>
            <person name="Datema E."/>
            <person name="de Vries R.P."/>
            <person name="Dhillon B."/>
            <person name="Ganley A.R."/>
            <person name="Griffiths S.A."/>
            <person name="Guo Y."/>
            <person name="Hamelin R.C."/>
            <person name="Henrissat B."/>
            <person name="Kabir M.S."/>
            <person name="Jashni M.K."/>
            <person name="Kema G."/>
            <person name="Klaubauf S."/>
            <person name="Lapidus A."/>
            <person name="Levasseur A."/>
            <person name="Lindquist E."/>
            <person name="Mehrabi R."/>
            <person name="Ohm R.A."/>
            <person name="Owen T.J."/>
            <person name="Salamov A."/>
            <person name="Schwelm A."/>
            <person name="Schijlen E."/>
            <person name="Sun H."/>
            <person name="van den Burg H.A."/>
            <person name="van Ham R.C.H.J."/>
            <person name="Zhang S."/>
            <person name="Goodwin S.B."/>
            <person name="Grigoriev I.V."/>
            <person name="Collemare J."/>
            <person name="Bradshaw R.E."/>
        </authorList>
    </citation>
    <scope>NUCLEOTIDE SEQUENCE [LARGE SCALE GENOMIC DNA]</scope>
    <source>
        <strain evidence="3">NZE10 / CBS 128990</strain>
    </source>
</reference>
<dbReference type="EMBL" id="KB446536">
    <property type="protein sequence ID" value="EME48068.1"/>
    <property type="molecule type" value="Genomic_DNA"/>
</dbReference>
<evidence type="ECO:0000313" key="3">
    <source>
        <dbReference type="Proteomes" id="UP000016933"/>
    </source>
</evidence>
<dbReference type="HOGENOM" id="CLU_1189896_0_0_1"/>
<protein>
    <submittedName>
        <fullName evidence="2">Uncharacterized protein</fullName>
    </submittedName>
</protein>
<name>N1PYL4_DOTSN</name>
<proteinExistence type="predicted"/>
<keyword evidence="3" id="KW-1185">Reference proteome</keyword>